<sequence length="100" mass="11055">MIIKRLETGKPIAPITLSLHTTINTHNKDFSSQQILQPPYAASQLPKREDTRRIAKSNTSSVAAGVIHDGKLLILSKNQKSKQNTVNVTLTTTNIYQSTK</sequence>
<evidence type="ECO:0000313" key="1">
    <source>
        <dbReference type="EMBL" id="EFO27743.1"/>
    </source>
</evidence>
<proteinExistence type="predicted"/>
<accession>A0A1S0UAL3</accession>
<dbReference type="GeneID" id="9938112"/>
<dbReference type="EMBL" id="JH712243">
    <property type="protein sequence ID" value="EFO27743.1"/>
    <property type="molecule type" value="Genomic_DNA"/>
</dbReference>
<dbReference type="AlphaFoldDB" id="A0A1S0UAL3"/>
<reference evidence="1" key="1">
    <citation type="submission" date="2012-04" db="EMBL/GenBank/DDBJ databases">
        <title>The Genome Sequence of Loa loa.</title>
        <authorList>
            <consortium name="The Broad Institute Genome Sequencing Platform"/>
            <consortium name="Broad Institute Genome Sequencing Center for Infectious Disease"/>
            <person name="Nutman T.B."/>
            <person name="Fink D.L."/>
            <person name="Russ C."/>
            <person name="Young S."/>
            <person name="Zeng Q."/>
            <person name="Gargeya S."/>
            <person name="Alvarado L."/>
            <person name="Berlin A."/>
            <person name="Chapman S.B."/>
            <person name="Chen Z."/>
            <person name="Freedman E."/>
            <person name="Gellesch M."/>
            <person name="Goldberg J."/>
            <person name="Griggs A."/>
            <person name="Gujja S."/>
            <person name="Heilman E.R."/>
            <person name="Heiman D."/>
            <person name="Howarth C."/>
            <person name="Mehta T."/>
            <person name="Neiman D."/>
            <person name="Pearson M."/>
            <person name="Roberts A."/>
            <person name="Saif S."/>
            <person name="Shea T."/>
            <person name="Shenoy N."/>
            <person name="Sisk P."/>
            <person name="Stolte C."/>
            <person name="Sykes S."/>
            <person name="White J."/>
            <person name="Yandava C."/>
            <person name="Haas B."/>
            <person name="Henn M.R."/>
            <person name="Nusbaum C."/>
            <person name="Birren B."/>
        </authorList>
    </citation>
    <scope>NUCLEOTIDE SEQUENCE [LARGE SCALE GENOMIC DNA]</scope>
</reference>
<gene>
    <name evidence="1" type="ORF">LOAG_00745</name>
</gene>
<name>A0A1S0UAL3_LOALO</name>
<organism evidence="1">
    <name type="scientific">Loa loa</name>
    <name type="common">Eye worm</name>
    <name type="synonym">Filaria loa</name>
    <dbReference type="NCBI Taxonomy" id="7209"/>
    <lineage>
        <taxon>Eukaryota</taxon>
        <taxon>Metazoa</taxon>
        <taxon>Ecdysozoa</taxon>
        <taxon>Nematoda</taxon>
        <taxon>Chromadorea</taxon>
        <taxon>Rhabditida</taxon>
        <taxon>Spirurina</taxon>
        <taxon>Spiruromorpha</taxon>
        <taxon>Filarioidea</taxon>
        <taxon>Onchocercidae</taxon>
        <taxon>Loa</taxon>
    </lineage>
</organism>
<dbReference type="CTD" id="9938112"/>
<protein>
    <submittedName>
        <fullName evidence="1">Uncharacterized protein</fullName>
    </submittedName>
</protein>
<dbReference type="RefSeq" id="XP_003136333.1">
    <property type="nucleotide sequence ID" value="XM_003136285.1"/>
</dbReference>
<dbReference type="KEGG" id="loa:LOAG_00745"/>
<dbReference type="InParanoid" id="A0A1S0UAL3"/>